<reference evidence="2 3" key="1">
    <citation type="submission" date="2019-05" db="EMBL/GenBank/DDBJ databases">
        <title>Another draft genome of Portunus trituberculatus and its Hox gene families provides insights of decapod evolution.</title>
        <authorList>
            <person name="Jeong J.-H."/>
            <person name="Song I."/>
            <person name="Kim S."/>
            <person name="Choi T."/>
            <person name="Kim D."/>
            <person name="Ryu S."/>
            <person name="Kim W."/>
        </authorList>
    </citation>
    <scope>NUCLEOTIDE SEQUENCE [LARGE SCALE GENOMIC DNA]</scope>
    <source>
        <tissue evidence="2">Muscle</tissue>
    </source>
</reference>
<dbReference type="EMBL" id="VSRR010000346">
    <property type="protein sequence ID" value="MPC14364.1"/>
    <property type="molecule type" value="Genomic_DNA"/>
</dbReference>
<evidence type="ECO:0000313" key="3">
    <source>
        <dbReference type="Proteomes" id="UP000324222"/>
    </source>
</evidence>
<comment type="caution">
    <text evidence="2">The sequence shown here is derived from an EMBL/GenBank/DDBJ whole genome shotgun (WGS) entry which is preliminary data.</text>
</comment>
<sequence length="83" mass="8479">MSRSRDRRAPSPSGTAYGRLPPSAVYNGNVAAGGALFLSLRREGECSLSCHFVSSRSCPAGAAVPFLVVGQVLAAAGDEARGI</sequence>
<evidence type="ECO:0000313" key="2">
    <source>
        <dbReference type="EMBL" id="MPC14364.1"/>
    </source>
</evidence>
<organism evidence="2 3">
    <name type="scientific">Portunus trituberculatus</name>
    <name type="common">Swimming crab</name>
    <name type="synonym">Neptunus trituberculatus</name>
    <dbReference type="NCBI Taxonomy" id="210409"/>
    <lineage>
        <taxon>Eukaryota</taxon>
        <taxon>Metazoa</taxon>
        <taxon>Ecdysozoa</taxon>
        <taxon>Arthropoda</taxon>
        <taxon>Crustacea</taxon>
        <taxon>Multicrustacea</taxon>
        <taxon>Malacostraca</taxon>
        <taxon>Eumalacostraca</taxon>
        <taxon>Eucarida</taxon>
        <taxon>Decapoda</taxon>
        <taxon>Pleocyemata</taxon>
        <taxon>Brachyura</taxon>
        <taxon>Eubrachyura</taxon>
        <taxon>Portunoidea</taxon>
        <taxon>Portunidae</taxon>
        <taxon>Portuninae</taxon>
        <taxon>Portunus</taxon>
    </lineage>
</organism>
<name>A0A5B7D041_PORTR</name>
<keyword evidence="3" id="KW-1185">Reference proteome</keyword>
<accession>A0A5B7D041</accession>
<gene>
    <name evidence="2" type="ORF">E2C01_007127</name>
</gene>
<protein>
    <submittedName>
        <fullName evidence="2">Uncharacterized protein</fullName>
    </submittedName>
</protein>
<dbReference type="Proteomes" id="UP000324222">
    <property type="component" value="Unassembled WGS sequence"/>
</dbReference>
<evidence type="ECO:0000256" key="1">
    <source>
        <dbReference type="SAM" id="MobiDB-lite"/>
    </source>
</evidence>
<feature type="region of interest" description="Disordered" evidence="1">
    <location>
        <begin position="1"/>
        <end position="20"/>
    </location>
</feature>
<dbReference type="AlphaFoldDB" id="A0A5B7D041"/>
<proteinExistence type="predicted"/>